<proteinExistence type="predicted"/>
<evidence type="ECO:0000313" key="2">
    <source>
        <dbReference type="EMBL" id="MBS2554377.1"/>
    </source>
</evidence>
<name>A0ABS5L7S6_9ACTN</name>
<dbReference type="EMBL" id="JAAFYZ010000363">
    <property type="protein sequence ID" value="MBS2554377.1"/>
    <property type="molecule type" value="Genomic_DNA"/>
</dbReference>
<dbReference type="RefSeq" id="WP_212021766.1">
    <property type="nucleotide sequence ID" value="NZ_JAAFYZ010000363.1"/>
</dbReference>
<evidence type="ECO:0000256" key="1">
    <source>
        <dbReference type="SAM" id="MobiDB-lite"/>
    </source>
</evidence>
<reference evidence="2 3" key="1">
    <citation type="submission" date="2020-02" db="EMBL/GenBank/DDBJ databases">
        <title>Acidophilic actinobacteria isolated from forest soil.</title>
        <authorList>
            <person name="Golinska P."/>
        </authorList>
    </citation>
    <scope>NUCLEOTIDE SEQUENCE [LARGE SCALE GENOMIC DNA]</scope>
    <source>
        <strain evidence="2 3">NL8</strain>
    </source>
</reference>
<accession>A0ABS5L7S6</accession>
<evidence type="ECO:0000313" key="3">
    <source>
        <dbReference type="Proteomes" id="UP000730482"/>
    </source>
</evidence>
<protein>
    <recommendedName>
        <fullName evidence="4">GNAT family N-acetyltransferase</fullName>
    </recommendedName>
</protein>
<organism evidence="2 3">
    <name type="scientific">Catenulispora pinistramenti</name>
    <dbReference type="NCBI Taxonomy" id="2705254"/>
    <lineage>
        <taxon>Bacteria</taxon>
        <taxon>Bacillati</taxon>
        <taxon>Actinomycetota</taxon>
        <taxon>Actinomycetes</taxon>
        <taxon>Catenulisporales</taxon>
        <taxon>Catenulisporaceae</taxon>
        <taxon>Catenulispora</taxon>
    </lineage>
</organism>
<dbReference type="Proteomes" id="UP000730482">
    <property type="component" value="Unassembled WGS sequence"/>
</dbReference>
<gene>
    <name evidence="2" type="ORF">KGQ19_46730</name>
</gene>
<evidence type="ECO:0008006" key="4">
    <source>
        <dbReference type="Google" id="ProtNLM"/>
    </source>
</evidence>
<sequence length="147" mass="16496">MTMQENEVSGVSYAGWRSLMGRRRSKRTRRARSADALPDRSDLPPDVAEFMRSFDVRGFRFDAEPVGDGTWRLVDVAGQTVLGFGFGSDAASRPAPEGGCMDLTGLWADPEYQRQRVSGLVDVYGRRLHPEAGDFFSEYHRGNDHEH</sequence>
<feature type="compositionally biased region" description="Basic residues" evidence="1">
    <location>
        <begin position="22"/>
        <end position="31"/>
    </location>
</feature>
<keyword evidence="3" id="KW-1185">Reference proteome</keyword>
<comment type="caution">
    <text evidence="2">The sequence shown here is derived from an EMBL/GenBank/DDBJ whole genome shotgun (WGS) entry which is preliminary data.</text>
</comment>
<feature type="region of interest" description="Disordered" evidence="1">
    <location>
        <begin position="22"/>
        <end position="42"/>
    </location>
</feature>